<evidence type="ECO:0000256" key="6">
    <source>
        <dbReference type="ARBA" id="ARBA00022723"/>
    </source>
</evidence>
<comment type="similarity">
    <text evidence="2">Belongs to the PEP-utilizing enzyme family.</text>
</comment>
<dbReference type="Gene3D" id="3.20.20.60">
    <property type="entry name" value="Phosphoenolpyruvate-binding domains"/>
    <property type="match status" value="1"/>
</dbReference>
<evidence type="ECO:0000256" key="7">
    <source>
        <dbReference type="ARBA" id="ARBA00022741"/>
    </source>
</evidence>
<evidence type="ECO:0000256" key="14">
    <source>
        <dbReference type="PIRSR" id="PIRSR000853-3"/>
    </source>
</evidence>
<dbReference type="GO" id="GO:0005524">
    <property type="term" value="F:ATP binding"/>
    <property type="evidence" value="ECO:0007669"/>
    <property type="project" value="UniProtKB-KW"/>
</dbReference>
<dbReference type="PROSITE" id="PS00742">
    <property type="entry name" value="PEP_ENZYMES_2"/>
    <property type="match status" value="1"/>
</dbReference>
<dbReference type="Gene3D" id="3.50.30.10">
    <property type="entry name" value="Phosphohistidine domain"/>
    <property type="match status" value="1"/>
</dbReference>
<dbReference type="FunFam" id="3.30.470.20:FF:000038">
    <property type="entry name" value="Pyruvate, phosphate dikinase, chloroplastic"/>
    <property type="match status" value="1"/>
</dbReference>
<keyword evidence="10 14" id="KW-0460">Magnesium</keyword>
<dbReference type="GO" id="GO:0050242">
    <property type="term" value="F:pyruvate, phosphate dikinase activity"/>
    <property type="evidence" value="ECO:0007669"/>
    <property type="project" value="UniProtKB-EC"/>
</dbReference>
<evidence type="ECO:0000256" key="1">
    <source>
        <dbReference type="ARBA" id="ARBA00001946"/>
    </source>
</evidence>
<feature type="binding site" evidence="13">
    <location>
        <position position="719"/>
    </location>
    <ligand>
        <name>substrate</name>
    </ligand>
</feature>
<evidence type="ECO:0000256" key="8">
    <source>
        <dbReference type="ARBA" id="ARBA00022777"/>
    </source>
</evidence>
<feature type="active site" description="Proton donor" evidence="12">
    <location>
        <position position="926"/>
    </location>
</feature>
<dbReference type="Proteomes" id="UP000030645">
    <property type="component" value="Unassembled WGS sequence"/>
</dbReference>
<evidence type="ECO:0000256" key="5">
    <source>
        <dbReference type="ARBA" id="ARBA00022679"/>
    </source>
</evidence>
<dbReference type="SUPFAM" id="SSF52009">
    <property type="entry name" value="Phosphohistidine domain"/>
    <property type="match status" value="1"/>
</dbReference>
<dbReference type="Gene3D" id="3.30.1490.20">
    <property type="entry name" value="ATP-grasp fold, A domain"/>
    <property type="match status" value="1"/>
</dbReference>
<keyword evidence="8 19" id="KW-0418">Kinase</keyword>
<dbReference type="NCBIfam" id="TIGR01828">
    <property type="entry name" value="pyru_phos_dikin"/>
    <property type="match status" value="1"/>
</dbReference>
<dbReference type="InterPro" id="IPR036637">
    <property type="entry name" value="Phosphohistidine_dom_sf"/>
</dbReference>
<dbReference type="eggNOG" id="ENOG502QREJ">
    <property type="taxonomic scope" value="Eukaryota"/>
</dbReference>
<dbReference type="InterPro" id="IPR023151">
    <property type="entry name" value="PEP_util_CS"/>
</dbReference>
<evidence type="ECO:0000313" key="20">
    <source>
        <dbReference type="Proteomes" id="UP000030645"/>
    </source>
</evidence>
<dbReference type="InterPro" id="IPR013815">
    <property type="entry name" value="ATP_grasp_subdomain_1"/>
</dbReference>
<dbReference type="PANTHER" id="PTHR22931">
    <property type="entry name" value="PHOSPHOENOLPYRUVATE DIKINASE-RELATED"/>
    <property type="match status" value="1"/>
</dbReference>
<dbReference type="NCBIfam" id="NF004531">
    <property type="entry name" value="PRK05878.1"/>
    <property type="match status" value="1"/>
</dbReference>
<dbReference type="EC" id="2.7.9.1" evidence="3"/>
<evidence type="ECO:0000256" key="9">
    <source>
        <dbReference type="ARBA" id="ARBA00022840"/>
    </source>
</evidence>
<feature type="binding site" evidence="13">
    <location>
        <position position="864"/>
    </location>
    <ligand>
        <name>substrate</name>
    </ligand>
</feature>
<organism evidence="19 20">
    <name type="scientific">Morus notabilis</name>
    <dbReference type="NCBI Taxonomy" id="981085"/>
    <lineage>
        <taxon>Eukaryota</taxon>
        <taxon>Viridiplantae</taxon>
        <taxon>Streptophyta</taxon>
        <taxon>Embryophyta</taxon>
        <taxon>Tracheophyta</taxon>
        <taxon>Spermatophyta</taxon>
        <taxon>Magnoliopsida</taxon>
        <taxon>eudicotyledons</taxon>
        <taxon>Gunneridae</taxon>
        <taxon>Pentapetalae</taxon>
        <taxon>rosids</taxon>
        <taxon>fabids</taxon>
        <taxon>Rosales</taxon>
        <taxon>Moraceae</taxon>
        <taxon>Moreae</taxon>
        <taxon>Morus</taxon>
    </lineage>
</organism>
<evidence type="ECO:0000256" key="3">
    <source>
        <dbReference type="ARBA" id="ARBA00011994"/>
    </source>
</evidence>
<comment type="catalytic activity">
    <reaction evidence="11">
        <text>pyruvate + phosphate + ATP = phosphoenolpyruvate + AMP + diphosphate + H(+)</text>
        <dbReference type="Rhea" id="RHEA:10756"/>
        <dbReference type="ChEBI" id="CHEBI:15361"/>
        <dbReference type="ChEBI" id="CHEBI:15378"/>
        <dbReference type="ChEBI" id="CHEBI:30616"/>
        <dbReference type="ChEBI" id="CHEBI:33019"/>
        <dbReference type="ChEBI" id="CHEBI:43474"/>
        <dbReference type="ChEBI" id="CHEBI:58702"/>
        <dbReference type="ChEBI" id="CHEBI:456215"/>
        <dbReference type="EC" id="2.7.9.1"/>
    </reaction>
</comment>
<dbReference type="InterPro" id="IPR002192">
    <property type="entry name" value="PPDK_AMP/ATP-bd"/>
</dbReference>
<proteinExistence type="inferred from homology"/>
<evidence type="ECO:0000256" key="11">
    <source>
        <dbReference type="ARBA" id="ARBA00048103"/>
    </source>
</evidence>
<keyword evidence="19" id="KW-0670">Pyruvate</keyword>
<feature type="binding site" evidence="13">
    <location>
        <position position="862"/>
    </location>
    <ligand>
        <name>substrate</name>
    </ligand>
</feature>
<feature type="domain" description="PEP-utilising enzyme C-terminal" evidence="18">
    <location>
        <begin position="619"/>
        <end position="965"/>
    </location>
</feature>
<dbReference type="InterPro" id="IPR008279">
    <property type="entry name" value="PEP-util_enz_mobile_dom"/>
</dbReference>
<dbReference type="PIRSF" id="PIRSF000853">
    <property type="entry name" value="PPDK"/>
    <property type="match status" value="1"/>
</dbReference>
<evidence type="ECO:0000259" key="18">
    <source>
        <dbReference type="Pfam" id="PF02896"/>
    </source>
</evidence>
<keyword evidence="4" id="KW-0602">Photosynthesis</keyword>
<dbReference type="InterPro" id="IPR018274">
    <property type="entry name" value="PEP_util_AS"/>
</dbReference>
<dbReference type="AlphaFoldDB" id="W9RS00"/>
<dbReference type="EMBL" id="KE345537">
    <property type="protein sequence ID" value="EXC05714.1"/>
    <property type="molecule type" value="Genomic_DNA"/>
</dbReference>
<reference evidence="20" key="1">
    <citation type="submission" date="2013-01" db="EMBL/GenBank/DDBJ databases">
        <title>Draft Genome Sequence of a Mulberry Tree, Morus notabilis C.K. Schneid.</title>
        <authorList>
            <person name="He N."/>
            <person name="Zhao S."/>
        </authorList>
    </citation>
    <scope>NUCLEOTIDE SEQUENCE</scope>
</reference>
<feature type="domain" description="PEP-utilising enzyme mobile" evidence="16">
    <location>
        <begin position="525"/>
        <end position="604"/>
    </location>
</feature>
<dbReference type="PANTHER" id="PTHR22931:SF9">
    <property type="entry name" value="PYRUVATE, PHOSPHATE DIKINASE 1, CHLOROPLASTIC"/>
    <property type="match status" value="1"/>
</dbReference>
<dbReference type="GO" id="GO:0046872">
    <property type="term" value="F:metal ion binding"/>
    <property type="evidence" value="ECO:0007669"/>
    <property type="project" value="UniProtKB-KW"/>
</dbReference>
<evidence type="ECO:0000259" key="17">
    <source>
        <dbReference type="Pfam" id="PF01326"/>
    </source>
</evidence>
<evidence type="ECO:0000256" key="2">
    <source>
        <dbReference type="ARBA" id="ARBA00007837"/>
    </source>
</evidence>
<dbReference type="Pfam" id="PF02896">
    <property type="entry name" value="PEP-utilizers_C"/>
    <property type="match status" value="1"/>
</dbReference>
<keyword evidence="7" id="KW-0547">Nucleotide-binding</keyword>
<protein>
    <recommendedName>
        <fullName evidence="3">pyruvate, phosphate dikinase</fullName>
        <ecNumber evidence="3">2.7.9.1</ecNumber>
    </recommendedName>
</protein>
<name>W9RS00_9ROSA</name>
<feature type="active site" description="Tele-phosphohistidine intermediate" evidence="12">
    <location>
        <position position="556"/>
    </location>
</feature>
<evidence type="ECO:0000313" key="19">
    <source>
        <dbReference type="EMBL" id="EXC05714.1"/>
    </source>
</evidence>
<accession>W9RS00</accession>
<keyword evidence="20" id="KW-1185">Reference proteome</keyword>
<dbReference type="SUPFAM" id="SSF56059">
    <property type="entry name" value="Glutathione synthetase ATP-binding domain-like"/>
    <property type="match status" value="1"/>
</dbReference>
<keyword evidence="5" id="KW-0808">Transferase</keyword>
<sequence>MSSAVKGMLIRTRVCNQKVVTLKGKNKYVDQKFFFDLSRDNRLLSQGVGWCRRVVAQSRYQQRRSTVKGITSPKPKKGGDHEQRAQAILSPVSDPSAPTTNKRVFTFGKGRSEGNKGMKSLLGGKGANLAEMASIGLSVPPGLTISTEACQEYQQNVMKLPGGLWEEILEGLQSVENDMGAILGDPSKPLLLSVRSGAAISMPGMMDTVLNLGLNDEVVAGLAAKSGERFAYDSYRRFLDMFGDVVMGIPHSSFEEKLENLKNAKGVRLDTDLTASDLKELVEQYKNVYLETKGEQFPSDPKQQLQLSVKAVFDSWDSPRAIKYRSINQITGLKGTAVNIQTMVFGNMGNTSGTGVLFTRNPSTGEKKLYGEFLINAQGEDVVAGIRTPEDLNTMKNCMPEAYQELVENCEILERHYKDMMDIEFTVQENRLWMLQCRSGKRTGKGAVKIAVDMVNEGLVDKRSAIKMVEPQHLDQLLHPQFEDPTAYKDKVVCTGLPASPGAAVGQIVFSADDAEEWHAQGTRAILVRTETSPEDVGGMHAAAGILTARGGMTSHAAVVARGWGKCCVSGCSDIRVNDAEKVLVIGELVIKEGEWLSLNGSTGEVILGKQPLAPPAMSGDLETFMSWADKIRRLKVMANADTPEDALTARNNGAQGIGLCRTEHMFFASDERIKAVRKMIMAVATEQRKAALNLLLPYQRSDFEGIFRAMDGLPVTIRLLDPPLHEFLPEGDLEQIVNELSAETGMTEDEVFARVEKLSEVNPMLGFRGCRLGISYEELTEMQARAIFQAAVSMSNQGVQVLPEIMELGHQVSLIRNVAKKVFSEMGTSLNYKVGTMIEIPRAALVADEIAKEAEFFSFGTNDLTQMTFGYSRDDVGKFLPIYLSKGILQHDPFEVLDQRGVGQLIKIATEKGRAARPSLKVGICGEHGGEPSSVAFFAEAGLDYVSCSPFRVPIARLAAAQVAV</sequence>
<dbReference type="Gene3D" id="3.30.470.20">
    <property type="entry name" value="ATP-grasp fold, B domain"/>
    <property type="match status" value="1"/>
</dbReference>
<feature type="binding site" evidence="13">
    <location>
        <position position="662"/>
    </location>
    <ligand>
        <name>substrate</name>
    </ligand>
</feature>
<evidence type="ECO:0000256" key="13">
    <source>
        <dbReference type="PIRSR" id="PIRSR000853-2"/>
    </source>
</evidence>
<feature type="binding site" evidence="14">
    <location>
        <position position="864"/>
    </location>
    <ligand>
        <name>Mg(2+)</name>
        <dbReference type="ChEBI" id="CHEBI:18420"/>
    </ligand>
</feature>
<evidence type="ECO:0000259" key="16">
    <source>
        <dbReference type="Pfam" id="PF00391"/>
    </source>
</evidence>
<dbReference type="Gene3D" id="1.10.189.10">
    <property type="entry name" value="Pyruvate Phosphate Dikinase, domain 2"/>
    <property type="match status" value="1"/>
</dbReference>
<keyword evidence="6 14" id="KW-0479">Metal-binding</keyword>
<keyword evidence="9" id="KW-0067">ATP-binding</keyword>
<dbReference type="FunFam" id="3.20.20.60:FF:000040">
    <property type="entry name" value="Pyruvate, phosphate dikinase, chloroplastic"/>
    <property type="match status" value="1"/>
</dbReference>
<dbReference type="InterPro" id="IPR015813">
    <property type="entry name" value="Pyrv/PenolPyrv_kinase-like_dom"/>
</dbReference>
<dbReference type="FunFam" id="3.50.30.10:FF:000009">
    <property type="entry name" value="Pyruvate, phosphate dikinase, chloroplastic"/>
    <property type="match status" value="1"/>
</dbReference>
<dbReference type="InterPro" id="IPR040442">
    <property type="entry name" value="Pyrv_kinase-like_dom_sf"/>
</dbReference>
<gene>
    <name evidence="19" type="ORF">L484_011294</name>
</gene>
<evidence type="ECO:0000256" key="10">
    <source>
        <dbReference type="ARBA" id="ARBA00022842"/>
    </source>
</evidence>
<dbReference type="InterPro" id="IPR010121">
    <property type="entry name" value="Pyruvate_phosphate_dikinase"/>
</dbReference>
<comment type="cofactor">
    <cofactor evidence="1 14">
        <name>Mg(2+)</name>
        <dbReference type="ChEBI" id="CHEBI:18420"/>
    </cofactor>
</comment>
<feature type="domain" description="Pyruvate phosphate dikinase AMP/ATP-binding" evidence="17">
    <location>
        <begin position="402"/>
        <end position="457"/>
    </location>
</feature>
<dbReference type="GO" id="GO:0015979">
    <property type="term" value="P:photosynthesis"/>
    <property type="evidence" value="ECO:0007669"/>
    <property type="project" value="UniProtKB-KW"/>
</dbReference>
<dbReference type="Pfam" id="PF01326">
    <property type="entry name" value="PPDK_N"/>
    <property type="match status" value="2"/>
</dbReference>
<feature type="region of interest" description="Disordered" evidence="15">
    <location>
        <begin position="62"/>
        <end position="83"/>
    </location>
</feature>
<feature type="binding site" evidence="14">
    <location>
        <position position="840"/>
    </location>
    <ligand>
        <name>Mg(2+)</name>
        <dbReference type="ChEBI" id="CHEBI:18420"/>
    </ligand>
</feature>
<evidence type="ECO:0000256" key="12">
    <source>
        <dbReference type="PIRSR" id="PIRSR000853-1"/>
    </source>
</evidence>
<dbReference type="InterPro" id="IPR000121">
    <property type="entry name" value="PEP_util_C"/>
</dbReference>
<dbReference type="STRING" id="981085.W9RS00"/>
<feature type="binding site" evidence="13">
    <location>
        <position position="861"/>
    </location>
    <ligand>
        <name>substrate</name>
    </ligand>
</feature>
<dbReference type="GO" id="GO:0016301">
    <property type="term" value="F:kinase activity"/>
    <property type="evidence" value="ECO:0007669"/>
    <property type="project" value="UniProtKB-KW"/>
</dbReference>
<dbReference type="PROSITE" id="PS00370">
    <property type="entry name" value="PEP_ENZYMES_PHOS_SITE"/>
    <property type="match status" value="1"/>
</dbReference>
<evidence type="ECO:0000256" key="4">
    <source>
        <dbReference type="ARBA" id="ARBA00022531"/>
    </source>
</evidence>
<feature type="binding site" evidence="13">
    <location>
        <position position="840"/>
    </location>
    <ligand>
        <name>substrate</name>
    </ligand>
</feature>
<dbReference type="Pfam" id="PF00391">
    <property type="entry name" value="PEP-utilizers"/>
    <property type="match status" value="1"/>
</dbReference>
<feature type="binding site" evidence="13">
    <location>
        <position position="863"/>
    </location>
    <ligand>
        <name>substrate</name>
    </ligand>
</feature>
<dbReference type="SUPFAM" id="SSF51621">
    <property type="entry name" value="Phosphoenolpyruvate/pyruvate domain"/>
    <property type="match status" value="1"/>
</dbReference>
<feature type="domain" description="Pyruvate phosphate dikinase AMP/ATP-binding" evidence="17">
    <location>
        <begin position="166"/>
        <end position="396"/>
    </location>
</feature>
<evidence type="ECO:0000256" key="15">
    <source>
        <dbReference type="SAM" id="MobiDB-lite"/>
    </source>
</evidence>
<dbReference type="Gene3D" id="1.20.80.30">
    <property type="match status" value="1"/>
</dbReference>